<reference evidence="3" key="1">
    <citation type="journal article" date="2010" name="Science">
        <title>Plasticity of animal genome architecture unmasked by rapid evolution of a pelagic tunicate.</title>
        <authorList>
            <person name="Denoeud F."/>
            <person name="Henriet S."/>
            <person name="Mungpakdee S."/>
            <person name="Aury J.M."/>
            <person name="Da Silva C."/>
            <person name="Brinkmann H."/>
            <person name="Mikhaleva J."/>
            <person name="Olsen L.C."/>
            <person name="Jubin C."/>
            <person name="Canestro C."/>
            <person name="Bouquet J.M."/>
            <person name="Danks G."/>
            <person name="Poulain J."/>
            <person name="Campsteijn C."/>
            <person name="Adamski M."/>
            <person name="Cross I."/>
            <person name="Yadetie F."/>
            <person name="Muffato M."/>
            <person name="Louis A."/>
            <person name="Butcher S."/>
            <person name="Tsagkogeorga G."/>
            <person name="Konrad A."/>
            <person name="Singh S."/>
            <person name="Jensen M.F."/>
            <person name="Cong E.H."/>
            <person name="Eikeseth-Otteraa H."/>
            <person name="Noel B."/>
            <person name="Anthouard V."/>
            <person name="Porcel B.M."/>
            <person name="Kachouri-Lafond R."/>
            <person name="Nishino A."/>
            <person name="Ugolini M."/>
            <person name="Chourrout P."/>
            <person name="Nishida H."/>
            <person name="Aasland R."/>
            <person name="Huzurbazar S."/>
            <person name="Westhof E."/>
            <person name="Delsuc F."/>
            <person name="Lehrach H."/>
            <person name="Reinhardt R."/>
            <person name="Weissenbach J."/>
            <person name="Roy S.W."/>
            <person name="Artiguenave F."/>
            <person name="Postlethwait J.H."/>
            <person name="Manak J.R."/>
            <person name="Thompson E.M."/>
            <person name="Jaillon O."/>
            <person name="Du Pasquier L."/>
            <person name="Boudinot P."/>
            <person name="Liberles D.A."/>
            <person name="Volff J.N."/>
            <person name="Philippe H."/>
            <person name="Lenhard B."/>
            <person name="Roest Crollius H."/>
            <person name="Wincker P."/>
            <person name="Chourrout D."/>
        </authorList>
    </citation>
    <scope>NUCLEOTIDE SEQUENCE [LARGE SCALE GENOMIC DNA]</scope>
</reference>
<dbReference type="OrthoDB" id="10027521at2759"/>
<dbReference type="InParanoid" id="E4XUC6"/>
<gene>
    <name evidence="3" type="ORF">GSOID_T00004624001</name>
</gene>
<feature type="region of interest" description="Disordered" evidence="1">
    <location>
        <begin position="412"/>
        <end position="458"/>
    </location>
</feature>
<evidence type="ECO:0000313" key="4">
    <source>
        <dbReference type="Proteomes" id="UP000001307"/>
    </source>
</evidence>
<feature type="region of interest" description="Disordered" evidence="1">
    <location>
        <begin position="526"/>
        <end position="572"/>
    </location>
</feature>
<organism evidence="3">
    <name type="scientific">Oikopleura dioica</name>
    <name type="common">Tunicate</name>
    <dbReference type="NCBI Taxonomy" id="34765"/>
    <lineage>
        <taxon>Eukaryota</taxon>
        <taxon>Metazoa</taxon>
        <taxon>Chordata</taxon>
        <taxon>Tunicata</taxon>
        <taxon>Appendicularia</taxon>
        <taxon>Copelata</taxon>
        <taxon>Oikopleuridae</taxon>
        <taxon>Oikopleura</taxon>
    </lineage>
</organism>
<evidence type="ECO:0000313" key="3">
    <source>
        <dbReference type="EMBL" id="CBY13323.1"/>
    </source>
</evidence>
<dbReference type="Pfam" id="PF15821">
    <property type="entry name" value="DUF4709"/>
    <property type="match status" value="1"/>
</dbReference>
<dbReference type="InterPro" id="IPR040119">
    <property type="entry name" value="C10orf67-like"/>
</dbReference>
<protein>
    <recommendedName>
        <fullName evidence="2">DUF4709 domain-containing protein</fullName>
    </recommendedName>
</protein>
<feature type="compositionally biased region" description="Basic and acidic residues" evidence="1">
    <location>
        <begin position="433"/>
        <end position="452"/>
    </location>
</feature>
<evidence type="ECO:0000256" key="1">
    <source>
        <dbReference type="SAM" id="MobiDB-lite"/>
    </source>
</evidence>
<name>E4XUC6_OIKDI</name>
<feature type="domain" description="DUF4709" evidence="2">
    <location>
        <begin position="97"/>
        <end position="197"/>
    </location>
</feature>
<dbReference type="PANTHER" id="PTHR22382">
    <property type="entry name" value="RIKEN CDNA 4921504E06 GENE"/>
    <property type="match status" value="1"/>
</dbReference>
<feature type="compositionally biased region" description="Acidic residues" evidence="1">
    <location>
        <begin position="549"/>
        <end position="565"/>
    </location>
</feature>
<dbReference type="AlphaFoldDB" id="E4XUC6"/>
<accession>E4XUC6</accession>
<proteinExistence type="predicted"/>
<dbReference type="EMBL" id="FN653176">
    <property type="protein sequence ID" value="CBY13323.1"/>
    <property type="molecule type" value="Genomic_DNA"/>
</dbReference>
<sequence length="572" mass="65508">MEVVKDSSLAIASLTSQSRLSLGESEVDLPSAIRSEPVGLTSRSLVQNGAVTQSTPLLTEQFLRSEFNQQDSMNLQSLLNEQHESWYPKFASEKKWVGEKIRDNCAQTDTNEIYPMKDLMQLAEQLKFKMAEVERKQGLSWETVDAIYHKNITEKAFMIYERTNRELDRIDNNTKKRMLATREGAKSQLNDAIAKIKSQYKEYYDTELKKIFAKANQHRALPNFDSLAPVDSGDNSSELLIQIQQITAENDYLREELEKNKTPKVIVDNTALDAAKAELSKLKKKFERVSGENQTLKIDLEKETKKFAAADENCKKLETRVKEEVMKSSQLQISLNEANMRMQQAQATHQQEMKKLEADLTKHANEQLEALQKKMEDAVNNAQSSMGSEIQKKDQEIETLKSAIETLQVKLEEASKKPAPPPPPARKKSIAPVRRESNAKTLENTKREKQESAEIDAETEAELEKLRKEHAKVNKNWERRFEILRASLHEIKDEAFVRRKIEQQPLMLHKASIRIRERVISPITSEGLPPLKPSAGTESVARMVHAENDEFFNSDDDPAESEDEDFKPFRRH</sequence>
<dbReference type="InterPro" id="IPR031651">
    <property type="entry name" value="DUF4709"/>
</dbReference>
<dbReference type="PANTHER" id="PTHR22382:SF7">
    <property type="entry name" value="RIKEN CDNA 4921504E06 GENE"/>
    <property type="match status" value="1"/>
</dbReference>
<evidence type="ECO:0000259" key="2">
    <source>
        <dbReference type="Pfam" id="PF15821"/>
    </source>
</evidence>
<keyword evidence="4" id="KW-1185">Reference proteome</keyword>
<dbReference type="Proteomes" id="UP000001307">
    <property type="component" value="Unassembled WGS sequence"/>
</dbReference>